<dbReference type="SMART" id="SM00829">
    <property type="entry name" value="PKS_ER"/>
    <property type="match status" value="1"/>
</dbReference>
<feature type="domain" description="Enoyl reductase (ER)" evidence="4">
    <location>
        <begin position="8"/>
        <end position="334"/>
    </location>
</feature>
<dbReference type="InterPro" id="IPR036291">
    <property type="entry name" value="NAD(P)-bd_dom_sf"/>
</dbReference>
<evidence type="ECO:0000256" key="2">
    <source>
        <dbReference type="ARBA" id="ARBA00022833"/>
    </source>
</evidence>
<dbReference type="SUPFAM" id="SSF50129">
    <property type="entry name" value="GroES-like"/>
    <property type="match status" value="1"/>
</dbReference>
<dbReference type="AlphaFoldDB" id="A0A6B0YPY4"/>
<accession>A0A6B0YPY4</accession>
<reference evidence="5" key="1">
    <citation type="submission" date="2019-09" db="EMBL/GenBank/DDBJ databases">
        <title>Characterisation of the sponge microbiome using genome-centric metagenomics.</title>
        <authorList>
            <person name="Engelberts J.P."/>
            <person name="Robbins S.J."/>
            <person name="De Goeij J.M."/>
            <person name="Aranda M."/>
            <person name="Bell S.C."/>
            <person name="Webster N.S."/>
        </authorList>
    </citation>
    <scope>NUCLEOTIDE SEQUENCE</scope>
    <source>
        <strain evidence="5">SB0664_bin_27</strain>
    </source>
</reference>
<dbReference type="InterPro" id="IPR013154">
    <property type="entry name" value="ADH-like_N"/>
</dbReference>
<evidence type="ECO:0000259" key="4">
    <source>
        <dbReference type="SMART" id="SM00829"/>
    </source>
</evidence>
<sequence length="338" mass="36375">MIQASITGERQVAFHEMPDPQAKADWAVVKVHASALCTEYKLWMAGQSQAVIGHEGVGEVVEVAERGPVSVGDRVVVLPQFSCGRCHLCMSGDYIYCEDSHDFAAVNGSMSGAGTFAHYTLKPTWLLPRVPDDVSYAQATMAIDGIGASFGGLEAINVNSQDTVLVTGLGPVGLGAVVNARFRNARVIGVEPAPWRANRALEMGAETVLDPSDPDILENIRSLTEGRGVDCAIDCSGRVAAERLCIDATRRRGRVAFVGECRDELTITISNDMIRKGLTVVGSWLYNMGDYSKVMKVIRQSPLIDLLISHQLPMSQLQTGFGLLAQGEAAKIVVDPWS</sequence>
<dbReference type="Pfam" id="PF00107">
    <property type="entry name" value="ADH_zinc_N"/>
    <property type="match status" value="1"/>
</dbReference>
<organism evidence="5">
    <name type="scientific">Caldilineaceae bacterium SB0664_bin_27</name>
    <dbReference type="NCBI Taxonomy" id="2605260"/>
    <lineage>
        <taxon>Bacteria</taxon>
        <taxon>Bacillati</taxon>
        <taxon>Chloroflexota</taxon>
        <taxon>Caldilineae</taxon>
        <taxon>Caldilineales</taxon>
        <taxon>Caldilineaceae</taxon>
    </lineage>
</organism>
<evidence type="ECO:0000256" key="3">
    <source>
        <dbReference type="ARBA" id="ARBA00023002"/>
    </source>
</evidence>
<dbReference type="Gene3D" id="3.90.180.10">
    <property type="entry name" value="Medium-chain alcohol dehydrogenases, catalytic domain"/>
    <property type="match status" value="1"/>
</dbReference>
<dbReference type="PANTHER" id="PTHR43401:SF2">
    <property type="entry name" value="L-THREONINE 3-DEHYDROGENASE"/>
    <property type="match status" value="1"/>
</dbReference>
<keyword evidence="2" id="KW-0862">Zinc</keyword>
<dbReference type="PANTHER" id="PTHR43401">
    <property type="entry name" value="L-THREONINE 3-DEHYDROGENASE"/>
    <property type="match status" value="1"/>
</dbReference>
<dbReference type="InterPro" id="IPR013149">
    <property type="entry name" value="ADH-like_C"/>
</dbReference>
<proteinExistence type="predicted"/>
<gene>
    <name evidence="5" type="ORF">F4Y42_06595</name>
</gene>
<dbReference type="GO" id="GO:0046872">
    <property type="term" value="F:metal ion binding"/>
    <property type="evidence" value="ECO:0007669"/>
    <property type="project" value="UniProtKB-KW"/>
</dbReference>
<keyword evidence="1" id="KW-0479">Metal-binding</keyword>
<dbReference type="GO" id="GO:0016491">
    <property type="term" value="F:oxidoreductase activity"/>
    <property type="evidence" value="ECO:0007669"/>
    <property type="project" value="UniProtKB-KW"/>
</dbReference>
<dbReference type="InterPro" id="IPR011032">
    <property type="entry name" value="GroES-like_sf"/>
</dbReference>
<dbReference type="Pfam" id="PF08240">
    <property type="entry name" value="ADH_N"/>
    <property type="match status" value="1"/>
</dbReference>
<comment type="caution">
    <text evidence="5">The sequence shown here is derived from an EMBL/GenBank/DDBJ whole genome shotgun (WGS) entry which is preliminary data.</text>
</comment>
<evidence type="ECO:0000313" key="5">
    <source>
        <dbReference type="EMBL" id="MXY93106.1"/>
    </source>
</evidence>
<evidence type="ECO:0000256" key="1">
    <source>
        <dbReference type="ARBA" id="ARBA00022723"/>
    </source>
</evidence>
<name>A0A6B0YPY4_9CHLR</name>
<dbReference type="EMBL" id="VXRG01000058">
    <property type="protein sequence ID" value="MXY93106.1"/>
    <property type="molecule type" value="Genomic_DNA"/>
</dbReference>
<keyword evidence="3" id="KW-0560">Oxidoreductase</keyword>
<dbReference type="SUPFAM" id="SSF51735">
    <property type="entry name" value="NAD(P)-binding Rossmann-fold domains"/>
    <property type="match status" value="1"/>
</dbReference>
<dbReference type="InterPro" id="IPR050129">
    <property type="entry name" value="Zn_alcohol_dh"/>
</dbReference>
<dbReference type="InterPro" id="IPR020843">
    <property type="entry name" value="ER"/>
</dbReference>
<protein>
    <submittedName>
        <fullName evidence="5">Zinc-binding dehydrogenase</fullName>
    </submittedName>
</protein>